<protein>
    <submittedName>
        <fullName evidence="4">Histidine phosphatase family protein</fullName>
    </submittedName>
</protein>
<dbReference type="GO" id="GO:0005829">
    <property type="term" value="C:cytosol"/>
    <property type="evidence" value="ECO:0007669"/>
    <property type="project" value="TreeGrafter"/>
</dbReference>
<dbReference type="EMBL" id="CP033433">
    <property type="protein sequence ID" value="AYQ72703.1"/>
    <property type="molecule type" value="Genomic_DNA"/>
</dbReference>
<feature type="active site" description="Tele-phosphohistidine intermediate" evidence="2">
    <location>
        <position position="13"/>
    </location>
</feature>
<dbReference type="RefSeq" id="WP_123040785.1">
    <property type="nucleotide sequence ID" value="NZ_CP033433.1"/>
</dbReference>
<feature type="binding site" evidence="3">
    <location>
        <position position="64"/>
    </location>
    <ligand>
        <name>substrate</name>
    </ligand>
</feature>
<dbReference type="KEGG" id="coh:EAV92_09080"/>
<sequence>MTEKATRLGWIRHGITEWNSLGKIQGVTDIPLSPEGELQAEKLARRLEREQGGWQGIACSDLSRAARTAEIIAQRLGIPVHRDSRLRERSFGAAEGTTLPERLARWGEDWRRRVPDQESDEQVTARGLSFVKEWTERHAGEAWLIVTHGSFLARMLHALCRGLDDSHLQNVSLTIMENQGEEWTPLLHNCTAHLEEDMERSVTE</sequence>
<accession>A0A3G3JWT5</accession>
<feature type="binding site" evidence="3">
    <location>
        <begin position="12"/>
        <end position="19"/>
    </location>
    <ligand>
        <name>substrate</name>
    </ligand>
</feature>
<keyword evidence="5" id="KW-1185">Reference proteome</keyword>
<dbReference type="Gene3D" id="3.40.50.1240">
    <property type="entry name" value="Phosphoglycerate mutase-like"/>
    <property type="match status" value="1"/>
</dbReference>
<evidence type="ECO:0000256" key="2">
    <source>
        <dbReference type="PIRSR" id="PIRSR613078-1"/>
    </source>
</evidence>
<dbReference type="InterPro" id="IPR051695">
    <property type="entry name" value="Phosphoglycerate_Mutase"/>
</dbReference>
<dbReference type="PANTHER" id="PTHR46517:SF1">
    <property type="entry name" value="FRUCTOSE-2,6-BISPHOSPHATASE TIGAR"/>
    <property type="match status" value="1"/>
</dbReference>
<dbReference type="GO" id="GO:0045820">
    <property type="term" value="P:negative regulation of glycolytic process"/>
    <property type="evidence" value="ECO:0007669"/>
    <property type="project" value="TreeGrafter"/>
</dbReference>
<dbReference type="Proteomes" id="UP000269097">
    <property type="component" value="Chromosome"/>
</dbReference>
<dbReference type="GO" id="GO:0004331">
    <property type="term" value="F:fructose-2,6-bisphosphate 2-phosphatase activity"/>
    <property type="evidence" value="ECO:0007669"/>
    <property type="project" value="TreeGrafter"/>
</dbReference>
<dbReference type="InterPro" id="IPR013078">
    <property type="entry name" value="His_Pase_superF_clade-1"/>
</dbReference>
<proteinExistence type="predicted"/>
<dbReference type="GO" id="GO:0043456">
    <property type="term" value="P:regulation of pentose-phosphate shunt"/>
    <property type="evidence" value="ECO:0007669"/>
    <property type="project" value="TreeGrafter"/>
</dbReference>
<keyword evidence="1" id="KW-0378">Hydrolase</keyword>
<evidence type="ECO:0000256" key="3">
    <source>
        <dbReference type="PIRSR" id="PIRSR613078-2"/>
    </source>
</evidence>
<reference evidence="4 5" key="1">
    <citation type="submission" date="2018-10" db="EMBL/GenBank/DDBJ databases">
        <title>Genome Sequence of Cohnella sp.</title>
        <authorList>
            <person name="Srinivasan S."/>
            <person name="Kim M.K."/>
        </authorList>
    </citation>
    <scope>NUCLEOTIDE SEQUENCE [LARGE SCALE GENOMIC DNA]</scope>
    <source>
        <strain evidence="4 5">18JY8-7</strain>
    </source>
</reference>
<evidence type="ECO:0000256" key="1">
    <source>
        <dbReference type="ARBA" id="ARBA00022801"/>
    </source>
</evidence>
<evidence type="ECO:0000313" key="5">
    <source>
        <dbReference type="Proteomes" id="UP000269097"/>
    </source>
</evidence>
<feature type="active site" description="Proton donor/acceptor" evidence="2">
    <location>
        <position position="88"/>
    </location>
</feature>
<dbReference type="PANTHER" id="PTHR46517">
    <property type="entry name" value="FRUCTOSE-2,6-BISPHOSPHATASE TIGAR"/>
    <property type="match status" value="1"/>
</dbReference>
<dbReference type="InterPro" id="IPR029033">
    <property type="entry name" value="His_PPase_superfam"/>
</dbReference>
<dbReference type="SMART" id="SM00855">
    <property type="entry name" value="PGAM"/>
    <property type="match status" value="1"/>
</dbReference>
<name>A0A3G3JWT5_9BACL</name>
<gene>
    <name evidence="4" type="ORF">EAV92_09080</name>
</gene>
<dbReference type="CDD" id="cd07067">
    <property type="entry name" value="HP_PGM_like"/>
    <property type="match status" value="1"/>
</dbReference>
<dbReference type="SUPFAM" id="SSF53254">
    <property type="entry name" value="Phosphoglycerate mutase-like"/>
    <property type="match status" value="1"/>
</dbReference>
<organism evidence="4 5">
    <name type="scientific">Cohnella candidum</name>
    <dbReference type="NCBI Taxonomy" id="2674991"/>
    <lineage>
        <taxon>Bacteria</taxon>
        <taxon>Bacillati</taxon>
        <taxon>Bacillota</taxon>
        <taxon>Bacilli</taxon>
        <taxon>Bacillales</taxon>
        <taxon>Paenibacillaceae</taxon>
        <taxon>Cohnella</taxon>
    </lineage>
</organism>
<feature type="binding site" evidence="3">
    <location>
        <begin position="111"/>
        <end position="112"/>
    </location>
    <ligand>
        <name>substrate</name>
    </ligand>
</feature>
<dbReference type="Pfam" id="PF00300">
    <property type="entry name" value="His_Phos_1"/>
    <property type="match status" value="1"/>
</dbReference>
<evidence type="ECO:0000313" key="4">
    <source>
        <dbReference type="EMBL" id="AYQ72703.1"/>
    </source>
</evidence>
<dbReference type="AlphaFoldDB" id="A0A3G3JWT5"/>